<feature type="compositionally biased region" description="Basic residues" evidence="1">
    <location>
        <begin position="178"/>
        <end position="189"/>
    </location>
</feature>
<name>A0A8E2E6E5_9PEZI</name>
<feature type="region of interest" description="Disordered" evidence="1">
    <location>
        <begin position="169"/>
        <end position="189"/>
    </location>
</feature>
<evidence type="ECO:0000313" key="2">
    <source>
        <dbReference type="EMBL" id="OCK78028.1"/>
    </source>
</evidence>
<dbReference type="AlphaFoldDB" id="A0A8E2E6E5"/>
<keyword evidence="3" id="KW-1185">Reference proteome</keyword>
<evidence type="ECO:0000313" key="3">
    <source>
        <dbReference type="Proteomes" id="UP000250266"/>
    </source>
</evidence>
<evidence type="ECO:0000256" key="1">
    <source>
        <dbReference type="SAM" id="MobiDB-lite"/>
    </source>
</evidence>
<dbReference type="OrthoDB" id="3775406at2759"/>
<reference evidence="2 3" key="1">
    <citation type="journal article" date="2016" name="Nat. Commun.">
        <title>Ectomycorrhizal ecology is imprinted in the genome of the dominant symbiotic fungus Cenococcum geophilum.</title>
        <authorList>
            <consortium name="DOE Joint Genome Institute"/>
            <person name="Peter M."/>
            <person name="Kohler A."/>
            <person name="Ohm R.A."/>
            <person name="Kuo A."/>
            <person name="Krutzmann J."/>
            <person name="Morin E."/>
            <person name="Arend M."/>
            <person name="Barry K.W."/>
            <person name="Binder M."/>
            <person name="Choi C."/>
            <person name="Clum A."/>
            <person name="Copeland A."/>
            <person name="Grisel N."/>
            <person name="Haridas S."/>
            <person name="Kipfer T."/>
            <person name="LaButti K."/>
            <person name="Lindquist E."/>
            <person name="Lipzen A."/>
            <person name="Maire R."/>
            <person name="Meier B."/>
            <person name="Mihaltcheva S."/>
            <person name="Molinier V."/>
            <person name="Murat C."/>
            <person name="Poggeler S."/>
            <person name="Quandt C.A."/>
            <person name="Sperisen C."/>
            <person name="Tritt A."/>
            <person name="Tisserant E."/>
            <person name="Crous P.W."/>
            <person name="Henrissat B."/>
            <person name="Nehls U."/>
            <person name="Egli S."/>
            <person name="Spatafora J.W."/>
            <person name="Grigoriev I.V."/>
            <person name="Martin F.M."/>
        </authorList>
    </citation>
    <scope>NUCLEOTIDE SEQUENCE [LARGE SCALE GENOMIC DNA]</scope>
    <source>
        <strain evidence="2 3">CBS 459.81</strain>
    </source>
</reference>
<accession>A0A8E2E6E5</accession>
<dbReference type="EMBL" id="KV745085">
    <property type="protein sequence ID" value="OCK78028.1"/>
    <property type="molecule type" value="Genomic_DNA"/>
</dbReference>
<gene>
    <name evidence="2" type="ORF">K432DRAFT_103022</name>
</gene>
<protein>
    <submittedName>
        <fullName evidence="2">Uncharacterized protein</fullName>
    </submittedName>
</protein>
<dbReference type="Proteomes" id="UP000250266">
    <property type="component" value="Unassembled WGS sequence"/>
</dbReference>
<proteinExistence type="predicted"/>
<organism evidence="2 3">
    <name type="scientific">Lepidopterella palustris CBS 459.81</name>
    <dbReference type="NCBI Taxonomy" id="1314670"/>
    <lineage>
        <taxon>Eukaryota</taxon>
        <taxon>Fungi</taxon>
        <taxon>Dikarya</taxon>
        <taxon>Ascomycota</taxon>
        <taxon>Pezizomycotina</taxon>
        <taxon>Dothideomycetes</taxon>
        <taxon>Pleosporomycetidae</taxon>
        <taxon>Mytilinidiales</taxon>
        <taxon>Argynnaceae</taxon>
        <taxon>Lepidopterella</taxon>
    </lineage>
</organism>
<sequence>MDTRPVTIADVILRTPSDWGPWFVRIQQAAFRNDIWQFVDPRVDEADLPVLTAPSEPFPVPSHIRPGATYATLDAIEIEFLKSLLWVYKYNMASYRKRREALFELVCLINSTISRDFWWLTMSFDCDSLLIAHKLLVALQARFCPQAINKSYARFLESPCGKFLQAQNQVKAQTPGQNKRRGRRRRAKN</sequence>